<dbReference type="PANTHER" id="PTHR12800:SF4">
    <property type="entry name" value="HSP90 CO-CHAPERONE CDC37"/>
    <property type="match status" value="1"/>
</dbReference>
<dbReference type="InterPro" id="IPR013855">
    <property type="entry name" value="Cdc37_N_dom"/>
</dbReference>
<dbReference type="GeneID" id="35595814"/>
<reference evidence="10 11" key="1">
    <citation type="submission" date="2016-03" db="EMBL/GenBank/DDBJ databases">
        <authorList>
            <person name="Ploux O."/>
        </authorList>
    </citation>
    <scope>NUCLEOTIDE SEQUENCE [LARGE SCALE GENOMIC DNA]</scope>
    <source>
        <strain evidence="10 11">URUG2</strain>
    </source>
</reference>
<evidence type="ECO:0000256" key="2">
    <source>
        <dbReference type="ARBA" id="ARBA00006222"/>
    </source>
</evidence>
<evidence type="ECO:0000259" key="9">
    <source>
        <dbReference type="SMART" id="SM01071"/>
    </source>
</evidence>
<gene>
    <name evidence="10" type="ORF">RCC_00421</name>
</gene>
<dbReference type="SMART" id="SM01071">
    <property type="entry name" value="CDC37_N"/>
    <property type="match status" value="1"/>
</dbReference>
<organism evidence="10 11">
    <name type="scientific">Ramularia collo-cygni</name>
    <dbReference type="NCBI Taxonomy" id="112498"/>
    <lineage>
        <taxon>Eukaryota</taxon>
        <taxon>Fungi</taxon>
        <taxon>Dikarya</taxon>
        <taxon>Ascomycota</taxon>
        <taxon>Pezizomycotina</taxon>
        <taxon>Dothideomycetes</taxon>
        <taxon>Dothideomycetidae</taxon>
        <taxon>Mycosphaerellales</taxon>
        <taxon>Mycosphaerellaceae</taxon>
        <taxon>Ramularia</taxon>
    </lineage>
</organism>
<evidence type="ECO:0000313" key="11">
    <source>
        <dbReference type="Proteomes" id="UP000225277"/>
    </source>
</evidence>
<keyword evidence="3" id="KW-0963">Cytoplasm</keyword>
<dbReference type="GO" id="GO:0031072">
    <property type="term" value="F:heat shock protein binding"/>
    <property type="evidence" value="ECO:0007669"/>
    <property type="project" value="TreeGrafter"/>
</dbReference>
<dbReference type="InterPro" id="IPR004918">
    <property type="entry name" value="Cdc37"/>
</dbReference>
<feature type="domain" description="Cdc37 C-terminal" evidence="7">
    <location>
        <begin position="397"/>
        <end position="498"/>
    </location>
</feature>
<dbReference type="GO" id="GO:0050821">
    <property type="term" value="P:protein stabilization"/>
    <property type="evidence" value="ECO:0007669"/>
    <property type="project" value="TreeGrafter"/>
</dbReference>
<dbReference type="STRING" id="112498.A0A2D3UWK4"/>
<dbReference type="GO" id="GO:0019901">
    <property type="term" value="F:protein kinase binding"/>
    <property type="evidence" value="ECO:0007669"/>
    <property type="project" value="InterPro"/>
</dbReference>
<dbReference type="Pfam" id="PF08564">
    <property type="entry name" value="CDC37_C"/>
    <property type="match status" value="1"/>
</dbReference>
<evidence type="ECO:0000256" key="6">
    <source>
        <dbReference type="SAM" id="MobiDB-lite"/>
    </source>
</evidence>
<dbReference type="Gene3D" id="1.20.58.610">
    <property type="entry name" value="Cdc37, Hsp90 binding domain"/>
    <property type="match status" value="1"/>
</dbReference>
<evidence type="ECO:0000259" key="8">
    <source>
        <dbReference type="SMART" id="SM01070"/>
    </source>
</evidence>
<dbReference type="SMART" id="SM01070">
    <property type="entry name" value="CDC37_M"/>
    <property type="match status" value="1"/>
</dbReference>
<dbReference type="AlphaFoldDB" id="A0A2D3UWK4"/>
<dbReference type="OrthoDB" id="440202at2759"/>
<sequence>MPVDYSKWDALELSDDSDIEVHPNVDKRSFIRAKQTQIHQQRIDRKHRITTLAYERGINDGLLLRIDALLKALETHQTEIQGRKDADSIDEVVFDALMEVTDDTSLGPDMPPSPPKGVHAGQEQPSYSKMMGALVDQVKSEVNKSGDEGPARYAAFIREVGNHEKKVKDLQVNLDAEVLRLEKEEGGKITSENIRDGFNSSHVPKAAPAPAAAAATKSTKTELLNKPTLGTGSDADVEEGSVDQAPGEDDENMSASPTAKQFGKIAYGDYKASLQFIGTHPEILAEKETDGLLVEAFEAQSSAKNKKDEDYARQCVHQALLLQYCRQLGRDGVGLFFQRVQTPNHQARKLFLDDVTSTYARIRSRTAELAKEAAENDNGEKELIQLHAVDPNTTINIQTPPPLDQCQTEDETESRKIFDTFPPGLQRALQSGSLEEVNKILAKMSVEEAEIVVEQLGNGGMLSLEEGVIDATTDEGRKTVEEIERNHRMPGEAADETPRGRVMEELTDDPGMD</sequence>
<evidence type="ECO:0000256" key="3">
    <source>
        <dbReference type="ARBA" id="ARBA00022490"/>
    </source>
</evidence>
<dbReference type="FunFam" id="1.20.58.610:FF:000002">
    <property type="entry name" value="Hsp90 co-chaperone Cdc37, putative"/>
    <property type="match status" value="1"/>
</dbReference>
<protein>
    <recommendedName>
        <fullName evidence="5">Hsp90 chaperone protein kinase-targeting subunit</fullName>
    </recommendedName>
</protein>
<feature type="compositionally biased region" description="Low complexity" evidence="6">
    <location>
        <begin position="204"/>
        <end position="218"/>
    </location>
</feature>
<feature type="domain" description="Cdc37 N-terminal" evidence="9">
    <location>
        <begin position="2"/>
        <end position="201"/>
    </location>
</feature>
<dbReference type="GO" id="GO:0051082">
    <property type="term" value="F:unfolded protein binding"/>
    <property type="evidence" value="ECO:0007669"/>
    <property type="project" value="TreeGrafter"/>
</dbReference>
<dbReference type="Pfam" id="PF03234">
    <property type="entry name" value="CDC37_N"/>
    <property type="match status" value="1"/>
</dbReference>
<dbReference type="SUPFAM" id="SSF101391">
    <property type="entry name" value="Hsp90 co-chaperone CDC37"/>
    <property type="match status" value="1"/>
</dbReference>
<dbReference type="GO" id="GO:0005737">
    <property type="term" value="C:cytoplasm"/>
    <property type="evidence" value="ECO:0007669"/>
    <property type="project" value="UniProtKB-SubCell"/>
</dbReference>
<dbReference type="InterPro" id="IPR013873">
    <property type="entry name" value="Cdc37_C"/>
</dbReference>
<evidence type="ECO:0000313" key="10">
    <source>
        <dbReference type="EMBL" id="CZT14444.1"/>
    </source>
</evidence>
<keyword evidence="10" id="KW-0132">Cell division</keyword>
<dbReference type="EMBL" id="FJUY01000001">
    <property type="protein sequence ID" value="CZT14444.1"/>
    <property type="molecule type" value="Genomic_DNA"/>
</dbReference>
<dbReference type="Pfam" id="PF08565">
    <property type="entry name" value="CDC37_M"/>
    <property type="match status" value="1"/>
</dbReference>
<feature type="region of interest" description="Disordered" evidence="6">
    <location>
        <begin position="484"/>
        <end position="513"/>
    </location>
</feature>
<dbReference type="PANTHER" id="PTHR12800">
    <property type="entry name" value="CDC37-RELATED"/>
    <property type="match status" value="1"/>
</dbReference>
<feature type="domain" description="Cdc37 Hsp90 binding" evidence="8">
    <location>
        <begin position="200"/>
        <end position="381"/>
    </location>
</feature>
<keyword evidence="11" id="KW-1185">Reference proteome</keyword>
<proteinExistence type="inferred from homology"/>
<keyword evidence="10" id="KW-0131">Cell cycle</keyword>
<evidence type="ECO:0000256" key="4">
    <source>
        <dbReference type="ARBA" id="ARBA00023186"/>
    </source>
</evidence>
<evidence type="ECO:0000256" key="1">
    <source>
        <dbReference type="ARBA" id="ARBA00004496"/>
    </source>
</evidence>
<name>A0A2D3UWK4_9PEZI</name>
<accession>A0A2D3UWK4</accession>
<dbReference type="GO" id="GO:0051301">
    <property type="term" value="P:cell division"/>
    <property type="evidence" value="ECO:0007669"/>
    <property type="project" value="UniProtKB-KW"/>
</dbReference>
<comment type="subcellular location">
    <subcellularLocation>
        <location evidence="1">Cytoplasm</location>
    </subcellularLocation>
</comment>
<feature type="region of interest" description="Disordered" evidence="6">
    <location>
        <begin position="191"/>
        <end position="256"/>
    </location>
</feature>
<dbReference type="InterPro" id="IPR038189">
    <property type="entry name" value="Cdc37_Hsp90-bd_sf"/>
</dbReference>
<dbReference type="RefSeq" id="XP_023621341.1">
    <property type="nucleotide sequence ID" value="XM_023765573.1"/>
</dbReference>
<dbReference type="InterPro" id="IPR013874">
    <property type="entry name" value="Cdc37_Hsp90-bd"/>
</dbReference>
<evidence type="ECO:0000256" key="5">
    <source>
        <dbReference type="ARBA" id="ARBA00031396"/>
    </source>
</evidence>
<feature type="compositionally biased region" description="Basic and acidic residues" evidence="6">
    <location>
        <begin position="484"/>
        <end position="504"/>
    </location>
</feature>
<evidence type="ECO:0000259" key="7">
    <source>
        <dbReference type="SMART" id="SM01069"/>
    </source>
</evidence>
<feature type="compositionally biased region" description="Acidic residues" evidence="6">
    <location>
        <begin position="235"/>
        <end position="252"/>
    </location>
</feature>
<dbReference type="SMART" id="SM01069">
    <property type="entry name" value="CDC37_C"/>
    <property type="match status" value="1"/>
</dbReference>
<dbReference type="GO" id="GO:0051087">
    <property type="term" value="F:protein-folding chaperone binding"/>
    <property type="evidence" value="ECO:0007669"/>
    <property type="project" value="TreeGrafter"/>
</dbReference>
<keyword evidence="4" id="KW-0143">Chaperone</keyword>
<dbReference type="GO" id="GO:0006457">
    <property type="term" value="P:protein folding"/>
    <property type="evidence" value="ECO:0007669"/>
    <property type="project" value="TreeGrafter"/>
</dbReference>
<comment type="similarity">
    <text evidence="2">Belongs to the CDC37 family.</text>
</comment>
<dbReference type="Proteomes" id="UP000225277">
    <property type="component" value="Unassembled WGS sequence"/>
</dbReference>